<dbReference type="Proteomes" id="UP000034235">
    <property type="component" value="Unassembled WGS sequence"/>
</dbReference>
<feature type="transmembrane region" description="Helical" evidence="1">
    <location>
        <begin position="12"/>
        <end position="28"/>
    </location>
</feature>
<keyword evidence="1" id="KW-1133">Transmembrane helix</keyword>
<keyword evidence="1" id="KW-0812">Transmembrane</keyword>
<feature type="transmembrane region" description="Helical" evidence="1">
    <location>
        <begin position="64"/>
        <end position="83"/>
    </location>
</feature>
<organism evidence="2 3">
    <name type="scientific">Candidatus Daviesbacteria bacterium GW2011_GWA2_38_24</name>
    <dbReference type="NCBI Taxonomy" id="1618422"/>
    <lineage>
        <taxon>Bacteria</taxon>
        <taxon>Candidatus Daviesiibacteriota</taxon>
    </lineage>
</organism>
<proteinExistence type="predicted"/>
<dbReference type="AlphaFoldDB" id="A0A0G0JVY3"/>
<gene>
    <name evidence="2" type="ORF">US86_C0001G0207</name>
</gene>
<name>A0A0G0JVY3_9BACT</name>
<sequence>MIKKFLKLDLMHLFLVFSIIAFAALLIFKQNTLLKINIVALTSIIYLSMALVHHYKDKTLTLEVIIEYVLIALLAIVVVSGFLI</sequence>
<dbReference type="EMBL" id="LBUP01000001">
    <property type="protein sequence ID" value="KKQ67280.1"/>
    <property type="molecule type" value="Genomic_DNA"/>
</dbReference>
<accession>A0A0G0JVY3</accession>
<evidence type="ECO:0000313" key="3">
    <source>
        <dbReference type="Proteomes" id="UP000034235"/>
    </source>
</evidence>
<reference evidence="2 3" key="1">
    <citation type="journal article" date="2015" name="Nature">
        <title>rRNA introns, odd ribosomes, and small enigmatic genomes across a large radiation of phyla.</title>
        <authorList>
            <person name="Brown C.T."/>
            <person name="Hug L.A."/>
            <person name="Thomas B.C."/>
            <person name="Sharon I."/>
            <person name="Castelle C.J."/>
            <person name="Singh A."/>
            <person name="Wilkins M.J."/>
            <person name="Williams K.H."/>
            <person name="Banfield J.F."/>
        </authorList>
    </citation>
    <scope>NUCLEOTIDE SEQUENCE [LARGE SCALE GENOMIC DNA]</scope>
</reference>
<feature type="transmembrane region" description="Helical" evidence="1">
    <location>
        <begin position="34"/>
        <end position="52"/>
    </location>
</feature>
<evidence type="ECO:0000313" key="2">
    <source>
        <dbReference type="EMBL" id="KKQ67280.1"/>
    </source>
</evidence>
<evidence type="ECO:0000256" key="1">
    <source>
        <dbReference type="SAM" id="Phobius"/>
    </source>
</evidence>
<protein>
    <submittedName>
        <fullName evidence="2">Uncharacterized protein</fullName>
    </submittedName>
</protein>
<comment type="caution">
    <text evidence="2">The sequence shown here is derived from an EMBL/GenBank/DDBJ whole genome shotgun (WGS) entry which is preliminary data.</text>
</comment>
<keyword evidence="1" id="KW-0472">Membrane</keyword>